<dbReference type="PANTHER" id="PTHR43364">
    <property type="entry name" value="NADH-SPECIFIC METHYLGLYOXAL REDUCTASE-RELATED"/>
    <property type="match status" value="1"/>
</dbReference>
<dbReference type="EMBL" id="ADLF01000001">
    <property type="protein sequence ID" value="EKU92815.1"/>
    <property type="molecule type" value="Genomic_DNA"/>
</dbReference>
<evidence type="ECO:0000313" key="4">
    <source>
        <dbReference type="Proteomes" id="UP000009872"/>
    </source>
</evidence>
<dbReference type="InterPro" id="IPR020471">
    <property type="entry name" value="AKR"/>
</dbReference>
<dbReference type="InterPro" id="IPR023210">
    <property type="entry name" value="NADP_OxRdtase_dom"/>
</dbReference>
<name>K9EUH1_9BACE</name>
<comment type="caution">
    <text evidence="3">The sequence shown here is derived from an EMBL/GenBank/DDBJ whole genome shotgun (WGS) entry which is preliminary data.</text>
</comment>
<dbReference type="STRING" id="742727.HMPREF9447_00472"/>
<dbReference type="InterPro" id="IPR050523">
    <property type="entry name" value="AKR_Detox_Biosynth"/>
</dbReference>
<proteinExistence type="predicted"/>
<dbReference type="Gene3D" id="3.20.20.100">
    <property type="entry name" value="NADP-dependent oxidoreductase domain"/>
    <property type="match status" value="1"/>
</dbReference>
<dbReference type="PRINTS" id="PR00069">
    <property type="entry name" value="ALDKETRDTASE"/>
</dbReference>
<evidence type="ECO:0000256" key="1">
    <source>
        <dbReference type="ARBA" id="ARBA00023002"/>
    </source>
</evidence>
<evidence type="ECO:0000313" key="3">
    <source>
        <dbReference type="EMBL" id="EKU92815.1"/>
    </source>
</evidence>
<dbReference type="PANTHER" id="PTHR43364:SF4">
    <property type="entry name" value="NAD(P)-LINKED OXIDOREDUCTASE SUPERFAMILY PROTEIN"/>
    <property type="match status" value="1"/>
</dbReference>
<protein>
    <recommendedName>
        <fullName evidence="2">NADP-dependent oxidoreductase domain-containing protein</fullName>
    </recommendedName>
</protein>
<feature type="domain" description="NADP-dependent oxidoreductase" evidence="2">
    <location>
        <begin position="16"/>
        <end position="306"/>
    </location>
</feature>
<dbReference type="SUPFAM" id="SSF51430">
    <property type="entry name" value="NAD(P)-linked oxidoreductase"/>
    <property type="match status" value="1"/>
</dbReference>
<sequence>MESITLAHSDLKVSRLCMGGCPLGEYGWGAVDHAELVRTVQIAVDNGITMFDTADVYGLGSSEKTLGQALAERRKDVVIASKFGVRIENGKTFYDNSREWINKAVDASLQRLNTDYIDLYQVHYRDGKTPIGDIVQSLQDLQKKGKIRYFGLSNVTVDDISELIPYRDYFVSFQDEYSLATRKNEAIIQGVQHTLSLTPMTWGSLGQGILTGKYGKDTCFGKDDRRSRDIYVNFHGDKLLHNLEIVEVLKQIATSIGHSVAAVAIRFILDYIKESIVLVGIKNERQLTSNLEAVKFCLNEEQIGKLLMISKDKNE</sequence>
<keyword evidence="4" id="KW-1185">Reference proteome</keyword>
<gene>
    <name evidence="3" type="ORF">HMPREF9447_00472</name>
</gene>
<dbReference type="GO" id="GO:0005829">
    <property type="term" value="C:cytosol"/>
    <property type="evidence" value="ECO:0007669"/>
    <property type="project" value="TreeGrafter"/>
</dbReference>
<dbReference type="Proteomes" id="UP000009872">
    <property type="component" value="Unassembled WGS sequence"/>
</dbReference>
<organism evidence="3 4">
    <name type="scientific">Bacteroides oleiciplenus YIT 12058</name>
    <dbReference type="NCBI Taxonomy" id="742727"/>
    <lineage>
        <taxon>Bacteria</taxon>
        <taxon>Pseudomonadati</taxon>
        <taxon>Bacteroidota</taxon>
        <taxon>Bacteroidia</taxon>
        <taxon>Bacteroidales</taxon>
        <taxon>Bacteroidaceae</taxon>
        <taxon>Bacteroides</taxon>
    </lineage>
</organism>
<keyword evidence="1" id="KW-0560">Oxidoreductase</keyword>
<accession>K9EUH1</accession>
<reference evidence="3 4" key="1">
    <citation type="submission" date="2012-09" db="EMBL/GenBank/DDBJ databases">
        <title>The Genome Sequence of Bacteroides oleiciplenus YIT 12058.</title>
        <authorList>
            <consortium name="The Broad Institute Genome Sequencing Platform"/>
            <person name="Earl A."/>
            <person name="Ward D."/>
            <person name="Feldgarden M."/>
            <person name="Gevers D."/>
            <person name="Morotomi M."/>
            <person name="Walker B."/>
            <person name="Young S.K."/>
            <person name="Zeng Q."/>
            <person name="Gargeya S."/>
            <person name="Fitzgerald M."/>
            <person name="Haas B."/>
            <person name="Abouelleil A."/>
            <person name="Alvarado L."/>
            <person name="Arachchi H.M."/>
            <person name="Berlin A.M."/>
            <person name="Chapman S.B."/>
            <person name="Goldberg J."/>
            <person name="Griggs A."/>
            <person name="Gujja S."/>
            <person name="Hansen M."/>
            <person name="Howarth C."/>
            <person name="Imamovic A."/>
            <person name="Larimer J."/>
            <person name="McCowen C."/>
            <person name="Montmayeur A."/>
            <person name="Murphy C."/>
            <person name="Neiman D."/>
            <person name="Pearson M."/>
            <person name="Priest M."/>
            <person name="Roberts A."/>
            <person name="Saif S."/>
            <person name="Shea T."/>
            <person name="Sisk P."/>
            <person name="Sykes S."/>
            <person name="Wortman J."/>
            <person name="Nusbaum C."/>
            <person name="Birren B."/>
        </authorList>
    </citation>
    <scope>NUCLEOTIDE SEQUENCE [LARGE SCALE GENOMIC DNA]</scope>
    <source>
        <strain evidence="3 4">YIT 12058</strain>
    </source>
</reference>
<dbReference type="InterPro" id="IPR036812">
    <property type="entry name" value="NAD(P)_OxRdtase_dom_sf"/>
</dbReference>
<dbReference type="PATRIC" id="fig|742727.4.peg.475"/>
<dbReference type="eggNOG" id="COG0667">
    <property type="taxonomic scope" value="Bacteria"/>
</dbReference>
<dbReference type="CDD" id="cd19084">
    <property type="entry name" value="AKR_AKR11B1-like"/>
    <property type="match status" value="1"/>
</dbReference>
<dbReference type="AlphaFoldDB" id="K9EUH1"/>
<dbReference type="Pfam" id="PF00248">
    <property type="entry name" value="Aldo_ket_red"/>
    <property type="match status" value="1"/>
</dbReference>
<dbReference type="RefSeq" id="WP_009127696.1">
    <property type="nucleotide sequence ID" value="NZ_JH992940.1"/>
</dbReference>
<dbReference type="GO" id="GO:0016491">
    <property type="term" value="F:oxidoreductase activity"/>
    <property type="evidence" value="ECO:0007669"/>
    <property type="project" value="UniProtKB-KW"/>
</dbReference>
<dbReference type="HOGENOM" id="CLU_023205_2_3_10"/>
<evidence type="ECO:0000259" key="2">
    <source>
        <dbReference type="Pfam" id="PF00248"/>
    </source>
</evidence>